<evidence type="ECO:0000313" key="2">
    <source>
        <dbReference type="Proteomes" id="UP000438345"/>
    </source>
</evidence>
<accession>A0A857D4M4</accession>
<dbReference type="RefSeq" id="WP_158200452.1">
    <property type="nucleotide sequence ID" value="NZ_CP046973.1"/>
</dbReference>
<organism evidence="1 2">
    <name type="scientific">Microcystis aeruginosa FD4</name>
    <dbReference type="NCBI Taxonomy" id="2686288"/>
    <lineage>
        <taxon>Bacteria</taxon>
        <taxon>Bacillati</taxon>
        <taxon>Cyanobacteriota</taxon>
        <taxon>Cyanophyceae</taxon>
        <taxon>Oscillatoriophycideae</taxon>
        <taxon>Chroococcales</taxon>
        <taxon>Microcystaceae</taxon>
        <taxon>Microcystis</taxon>
    </lineage>
</organism>
<name>A0A857D4M4_MICAE</name>
<proteinExistence type="predicted"/>
<protein>
    <submittedName>
        <fullName evidence="1">Uncharacterized protein</fullName>
    </submittedName>
</protein>
<gene>
    <name evidence="1" type="ORF">GQR42_14170</name>
</gene>
<dbReference type="EMBL" id="CP046973">
    <property type="protein sequence ID" value="QGZ90512.1"/>
    <property type="molecule type" value="Genomic_DNA"/>
</dbReference>
<dbReference type="AlphaFoldDB" id="A0A857D4M4"/>
<dbReference type="Proteomes" id="UP000438345">
    <property type="component" value="Chromosome"/>
</dbReference>
<reference evidence="1 2" key="1">
    <citation type="submission" date="2019-12" db="EMBL/GenBank/DDBJ databases">
        <title>Complete genome sequence of Microcystis aeruginosa strain FD4.</title>
        <authorList>
            <person name="Urakawa H."/>
        </authorList>
    </citation>
    <scope>NUCLEOTIDE SEQUENCE [LARGE SCALE GENOMIC DNA]</scope>
    <source>
        <strain evidence="1 2">FD4</strain>
    </source>
</reference>
<evidence type="ECO:0000313" key="1">
    <source>
        <dbReference type="EMBL" id="QGZ90512.1"/>
    </source>
</evidence>
<sequence length="217" mass="24301">MIADNSIQLQLIDKKEPMQRFLYNEAYKFWQVQWTEAIEELGLEGLSIKHSDKFLAADKIILFAEGGDIAALGLINYIDLQILASRFLSYFGVMTEESMAFILSQGYKKVMTSTYNIVAKKYRRIKVENTVLAIALPGAALKLFQGQSDLDLCLGMPLLPSANHRTLSRLGMRNLPGGLITIHSVQAQFMYVNQGEVNLGKYDWSISSLLSNNLIAS</sequence>